<dbReference type="PROSITE" id="PS00352">
    <property type="entry name" value="CSD_1"/>
    <property type="match status" value="1"/>
</dbReference>
<dbReference type="Gene3D" id="2.40.50.140">
    <property type="entry name" value="Nucleic acid-binding proteins"/>
    <property type="match status" value="1"/>
</dbReference>
<dbReference type="SMART" id="SM00357">
    <property type="entry name" value="CSP"/>
    <property type="match status" value="1"/>
</dbReference>
<accession>A0A7S4JYT9</accession>
<dbReference type="GO" id="GO:0003676">
    <property type="term" value="F:nucleic acid binding"/>
    <property type="evidence" value="ECO:0007669"/>
    <property type="project" value="InterPro"/>
</dbReference>
<feature type="chain" id="PRO_5030991523" description="CSD domain-containing protein" evidence="2">
    <location>
        <begin position="17"/>
        <end position="123"/>
    </location>
</feature>
<evidence type="ECO:0000256" key="2">
    <source>
        <dbReference type="SAM" id="SignalP"/>
    </source>
</evidence>
<sequence length="123" mass="13363">MMRAFVFALFAAVASAFTPAARPFGVRCDTALAVQTGVCKWFDTEKGFGFIVPDDGTTDVFVHQSAIKKEGFRSLAEGEPVQYEVEKDERSGKTKAVSVTGPGGEDVKGAPFQQEDDDGWYEN</sequence>
<proteinExistence type="predicted"/>
<evidence type="ECO:0000256" key="1">
    <source>
        <dbReference type="SAM" id="MobiDB-lite"/>
    </source>
</evidence>
<feature type="signal peptide" evidence="2">
    <location>
        <begin position="1"/>
        <end position="16"/>
    </location>
</feature>
<dbReference type="PANTHER" id="PTHR46565">
    <property type="entry name" value="COLD SHOCK DOMAIN PROTEIN 2"/>
    <property type="match status" value="1"/>
</dbReference>
<dbReference type="InterPro" id="IPR011129">
    <property type="entry name" value="CSD"/>
</dbReference>
<dbReference type="EMBL" id="HBKQ01052782">
    <property type="protein sequence ID" value="CAE2278650.1"/>
    <property type="molecule type" value="Transcribed_RNA"/>
</dbReference>
<dbReference type="InterPro" id="IPR002059">
    <property type="entry name" value="CSP_DNA-bd"/>
</dbReference>
<evidence type="ECO:0000313" key="4">
    <source>
        <dbReference type="EMBL" id="CAE2278650.1"/>
    </source>
</evidence>
<dbReference type="SUPFAM" id="SSF50249">
    <property type="entry name" value="Nucleic acid-binding proteins"/>
    <property type="match status" value="1"/>
</dbReference>
<feature type="compositionally biased region" description="Acidic residues" evidence="1">
    <location>
        <begin position="114"/>
        <end position="123"/>
    </location>
</feature>
<dbReference type="InterPro" id="IPR012340">
    <property type="entry name" value="NA-bd_OB-fold"/>
</dbReference>
<dbReference type="Pfam" id="PF00313">
    <property type="entry name" value="CSD"/>
    <property type="match status" value="1"/>
</dbReference>
<keyword evidence="2" id="KW-0732">Signal</keyword>
<dbReference type="AlphaFoldDB" id="A0A7S4JYT9"/>
<gene>
    <name evidence="4" type="ORF">OAUR00152_LOCUS36314</name>
</gene>
<organism evidence="4">
    <name type="scientific">Odontella aurita</name>
    <dbReference type="NCBI Taxonomy" id="265563"/>
    <lineage>
        <taxon>Eukaryota</taxon>
        <taxon>Sar</taxon>
        <taxon>Stramenopiles</taxon>
        <taxon>Ochrophyta</taxon>
        <taxon>Bacillariophyta</taxon>
        <taxon>Mediophyceae</taxon>
        <taxon>Biddulphiophycidae</taxon>
        <taxon>Eupodiscales</taxon>
        <taxon>Odontellaceae</taxon>
        <taxon>Odontella</taxon>
    </lineage>
</organism>
<dbReference type="InterPro" id="IPR019844">
    <property type="entry name" value="CSD_CS"/>
</dbReference>
<name>A0A7S4JYT9_9STRA</name>
<feature type="domain" description="CSD" evidence="3">
    <location>
        <begin position="34"/>
        <end position="101"/>
    </location>
</feature>
<dbReference type="PROSITE" id="PS51857">
    <property type="entry name" value="CSD_2"/>
    <property type="match status" value="1"/>
</dbReference>
<reference evidence="4" key="1">
    <citation type="submission" date="2021-01" db="EMBL/GenBank/DDBJ databases">
        <authorList>
            <person name="Corre E."/>
            <person name="Pelletier E."/>
            <person name="Niang G."/>
            <person name="Scheremetjew M."/>
            <person name="Finn R."/>
            <person name="Kale V."/>
            <person name="Holt S."/>
            <person name="Cochrane G."/>
            <person name="Meng A."/>
            <person name="Brown T."/>
            <person name="Cohen L."/>
        </authorList>
    </citation>
    <scope>NUCLEOTIDE SEQUENCE</scope>
    <source>
        <strain evidence="4">Isolate 1302-5</strain>
    </source>
</reference>
<protein>
    <recommendedName>
        <fullName evidence="3">CSD domain-containing protein</fullName>
    </recommendedName>
</protein>
<dbReference type="PRINTS" id="PR00050">
    <property type="entry name" value="COLDSHOCK"/>
</dbReference>
<evidence type="ECO:0000259" key="3">
    <source>
        <dbReference type="PROSITE" id="PS51857"/>
    </source>
</evidence>
<dbReference type="PANTHER" id="PTHR46565:SF20">
    <property type="entry name" value="COLD SHOCK DOMAIN-CONTAINING PROTEIN 4"/>
    <property type="match status" value="1"/>
</dbReference>
<feature type="region of interest" description="Disordered" evidence="1">
    <location>
        <begin position="83"/>
        <end position="123"/>
    </location>
</feature>
<dbReference type="CDD" id="cd04458">
    <property type="entry name" value="CSP_CDS"/>
    <property type="match status" value="1"/>
</dbReference>